<proteinExistence type="predicted"/>
<feature type="compositionally biased region" description="Basic and acidic residues" evidence="1">
    <location>
        <begin position="904"/>
        <end position="914"/>
    </location>
</feature>
<dbReference type="PROSITE" id="PS50234">
    <property type="entry name" value="VWFA"/>
    <property type="match status" value="1"/>
</dbReference>
<dbReference type="InterPro" id="IPR036465">
    <property type="entry name" value="vWFA_dom_sf"/>
</dbReference>
<feature type="compositionally biased region" description="Low complexity" evidence="1">
    <location>
        <begin position="36"/>
        <end position="45"/>
    </location>
</feature>
<gene>
    <name evidence="3" type="ORF">SFRA_012980</name>
</gene>
<accession>A0A3R7FEN6</accession>
<feature type="compositionally biased region" description="Pro residues" evidence="1">
    <location>
        <begin position="311"/>
        <end position="324"/>
    </location>
</feature>
<dbReference type="EMBL" id="JNAD02000005">
    <property type="protein sequence ID" value="RKM95922.1"/>
    <property type="molecule type" value="Genomic_DNA"/>
</dbReference>
<name>A0A3R7FEN6_9ACTN</name>
<keyword evidence="4" id="KW-1185">Reference proteome</keyword>
<feature type="region of interest" description="Disordered" evidence="1">
    <location>
        <begin position="888"/>
        <end position="914"/>
    </location>
</feature>
<feature type="compositionally biased region" description="Basic and acidic residues" evidence="1">
    <location>
        <begin position="504"/>
        <end position="534"/>
    </location>
</feature>
<evidence type="ECO:0000313" key="4">
    <source>
        <dbReference type="Proteomes" id="UP000028058"/>
    </source>
</evidence>
<evidence type="ECO:0000256" key="1">
    <source>
        <dbReference type="SAM" id="MobiDB-lite"/>
    </source>
</evidence>
<dbReference type="AlphaFoldDB" id="A0A3R7FEN6"/>
<dbReference type="Proteomes" id="UP000028058">
    <property type="component" value="Unassembled WGS sequence"/>
</dbReference>
<protein>
    <submittedName>
        <fullName evidence="3">VWA domain-containing protein</fullName>
    </submittedName>
</protein>
<sequence>MPRFRPDPPPPPSPGTPGQPHTHDHDPAPGHDAGRRPGPGQSSGRSHGHSHSSGHGHSPGRPYPDPARSRALLVGAPSAPGFETLRYVKRDLEDLKAALCDEPHGILRPDHVEVLHSPRRAEWLAALERAGRDATDLLFFYFVGHGYRAPHGRQVLHLLTENSDVRGDLPATAVLWPDVLERLAPGSFRHAVLVLDCCYSGTAATSGTLLTGEGYYVLASSQPTRTQPVDGVAGTPPRSRFTHAVITAMAEGGEPGSPGLTMQDLYQWLRRETRRWPKGLEDGWGPRSGSSGDGPGVLISRAVRPGTAPSHRPPVVPLPLPGPQPSLPARLVRRLREAGGARGVAVAGVHAVSRRWKPAALVLGALLLPAALYAYAGSDEPDGPGCAPPTELRVMTGAETRTAVTRAANAYMRSAANRKPLGPDDGEPAHCRRVNLTVYEAGPGETAEAFAASVLWEGYDSAKGADHRGSGTGTGGIPAGVCRPPARDSSPAGADGADGDEQAEDGRKKDGRKKDGQAEDGRAGEDAEDRKAGTGEDMDAACPDPLRDVGPQPDVILAGSSTELGRIEGSLRRAPGPAAVKSYRTVGYSPLVLAVPAVLEPRLREAGVHRTGSSWDELLAALDEMEPGLPLLRPDPDSSGAGLQHTVGLYEAPDGRFAGGADRDAERMEKRLGGRSVPAADADTLLCDLTREAADRDGPGLGHAAALVAEKHVADFNLGDRPGADSSCGNSRPADDEARLLAYYPEGVPWMDFQVAEVAWEGAGDAERRSAAVGAFQRWLAGEGSGQLLGGLVRGSDSGGLPLPPSGEAWKDPGESGVLPDVPFVREVPGHLVADAVVADYTRTRDPGQVLFLVDVSGSMAGGGKRELAADALRRALRRLGPQDSYGIRSYPKSAVEPAEAEEVVERDTPGDDQARAQNWARDLPGKRVVPEGAAVYEVLTRALRDTRGDDRPLIVLITDGDDRPRHDSDAVAFKAMEEERTREGSADVLVLSTRLEGCTAEIQGFKNPQDRAECFAGEDAAKKLAEQVAGAVRGRAAR</sequence>
<feature type="domain" description="VWFA" evidence="2">
    <location>
        <begin position="849"/>
        <end position="1033"/>
    </location>
</feature>
<dbReference type="InterPro" id="IPR002035">
    <property type="entry name" value="VWF_A"/>
</dbReference>
<dbReference type="OrthoDB" id="3542505at2"/>
<dbReference type="Gene3D" id="3.40.50.410">
    <property type="entry name" value="von Willebrand factor, type A domain"/>
    <property type="match status" value="1"/>
</dbReference>
<evidence type="ECO:0000259" key="2">
    <source>
        <dbReference type="PROSITE" id="PS50234"/>
    </source>
</evidence>
<comment type="caution">
    <text evidence="3">The sequence shown here is derived from an EMBL/GenBank/DDBJ whole genome shotgun (WGS) entry which is preliminary data.</text>
</comment>
<feature type="compositionally biased region" description="Basic and acidic residues" evidence="1">
    <location>
        <begin position="21"/>
        <end position="35"/>
    </location>
</feature>
<dbReference type="CDD" id="cd00198">
    <property type="entry name" value="vWFA"/>
    <property type="match status" value="1"/>
</dbReference>
<feature type="region of interest" description="Disordered" evidence="1">
    <location>
        <begin position="279"/>
        <end position="324"/>
    </location>
</feature>
<feature type="region of interest" description="Disordered" evidence="1">
    <location>
        <begin position="1"/>
        <end position="69"/>
    </location>
</feature>
<dbReference type="Gene3D" id="3.40.50.1460">
    <property type="match status" value="1"/>
</dbReference>
<feature type="region of interest" description="Disordered" evidence="1">
    <location>
        <begin position="465"/>
        <end position="548"/>
    </location>
</feature>
<feature type="compositionally biased region" description="Pro residues" evidence="1">
    <location>
        <begin position="7"/>
        <end position="17"/>
    </location>
</feature>
<organism evidence="3 4">
    <name type="scientific">Streptomyces xinghaiensis</name>
    <dbReference type="NCBI Taxonomy" id="1038928"/>
    <lineage>
        <taxon>Bacteria</taxon>
        <taxon>Bacillati</taxon>
        <taxon>Actinomycetota</taxon>
        <taxon>Actinomycetes</taxon>
        <taxon>Kitasatosporales</taxon>
        <taxon>Streptomycetaceae</taxon>
        <taxon>Streptomyces</taxon>
    </lineage>
</organism>
<reference evidence="3 4" key="1">
    <citation type="journal article" date="2014" name="Genome Announc.">
        <title>Draft Genome Sequence of Streptomyces fradiae ATCC 19609, a Strain Highly Sensitive to Antibiotics.</title>
        <authorList>
            <person name="Bekker O.B."/>
            <person name="Klimina K.M."/>
            <person name="Vatlin A.A."/>
            <person name="Zakharevich N.V."/>
            <person name="Kasianov A.S."/>
            <person name="Danilenko V.N."/>
        </authorList>
    </citation>
    <scope>NUCLEOTIDE SEQUENCE [LARGE SCALE GENOMIC DNA]</scope>
    <source>
        <strain evidence="3 4">ATCC 19609</strain>
    </source>
</reference>
<dbReference type="RefSeq" id="WP_043464875.1">
    <property type="nucleotide sequence ID" value="NZ_CP134822.1"/>
</dbReference>
<dbReference type="SUPFAM" id="SSF53300">
    <property type="entry name" value="vWA-like"/>
    <property type="match status" value="1"/>
</dbReference>
<evidence type="ECO:0000313" key="3">
    <source>
        <dbReference type="EMBL" id="RKM95922.1"/>
    </source>
</evidence>